<name>A0AAV3B3N8_PYXAD</name>
<evidence type="ECO:0000313" key="1">
    <source>
        <dbReference type="EMBL" id="DBA30120.1"/>
    </source>
</evidence>
<dbReference type="AlphaFoldDB" id="A0AAV3B3N8"/>
<organism evidence="1 2">
    <name type="scientific">Pyxicephalus adspersus</name>
    <name type="common">African bullfrog</name>
    <dbReference type="NCBI Taxonomy" id="30357"/>
    <lineage>
        <taxon>Eukaryota</taxon>
        <taxon>Metazoa</taxon>
        <taxon>Chordata</taxon>
        <taxon>Craniata</taxon>
        <taxon>Vertebrata</taxon>
        <taxon>Euteleostomi</taxon>
        <taxon>Amphibia</taxon>
        <taxon>Batrachia</taxon>
        <taxon>Anura</taxon>
        <taxon>Neobatrachia</taxon>
        <taxon>Ranoidea</taxon>
        <taxon>Pyxicephalidae</taxon>
        <taxon>Pyxicephalinae</taxon>
        <taxon>Pyxicephalus</taxon>
    </lineage>
</organism>
<reference evidence="1" key="1">
    <citation type="thesis" date="2020" institute="ProQuest LLC" country="789 East Eisenhower Parkway, Ann Arbor, MI, USA">
        <title>Comparative Genomics and Chromosome Evolution.</title>
        <authorList>
            <person name="Mudd A.B."/>
        </authorList>
    </citation>
    <scope>NUCLEOTIDE SEQUENCE</scope>
    <source>
        <strain evidence="1">1538</strain>
        <tissue evidence="1">Blood</tissue>
    </source>
</reference>
<dbReference type="EMBL" id="DYDO01000002">
    <property type="protein sequence ID" value="DBA30120.1"/>
    <property type="molecule type" value="Genomic_DNA"/>
</dbReference>
<proteinExistence type="predicted"/>
<protein>
    <submittedName>
        <fullName evidence="1">Uncharacterized protein</fullName>
    </submittedName>
</protein>
<accession>A0AAV3B3N8</accession>
<comment type="caution">
    <text evidence="1">The sequence shown here is derived from an EMBL/GenBank/DDBJ whole genome shotgun (WGS) entry which is preliminary data.</text>
</comment>
<keyword evidence="2" id="KW-1185">Reference proteome</keyword>
<evidence type="ECO:0000313" key="2">
    <source>
        <dbReference type="Proteomes" id="UP001181693"/>
    </source>
</evidence>
<gene>
    <name evidence="1" type="ORF">GDO54_006140</name>
</gene>
<dbReference type="Proteomes" id="UP001181693">
    <property type="component" value="Unassembled WGS sequence"/>
</dbReference>
<sequence length="79" mass="8855">MAVRSQKCYLLNRIVLSWKPGNCPLSCVMWTSHCSELNISGVWLLCAVTIAGFGVDHSQSFPICLQFVTGPPQRYSDRH</sequence>